<keyword evidence="1" id="KW-0285">Flavoprotein</keyword>
<keyword evidence="3" id="KW-0560">Oxidoreductase</keyword>
<sequence>MSSMRILISGAGVAGNTLAFWLARLGHNVTVVERSPALRTSGLQVDLRGHGVEVLRRMGLEDAFLAKKAPEQGIEVVDKYGKSRRRQGFFPSNSLSPSAGKPRVQNFTSDYEIMRGDLCQLLYDAALKANARFVFGKSITSFTSTPSQVLATFSDSTTSQYDLLIGADGQRSFTRRHLFGSSIEATTYHPFKEAYLAYLTIPSPIQPGEEYIGSIYIAPGRRGMMTRRHSPDNLQVYIGCNSSDPRLESKNPTERTSAWEEIFHDAGWKAKEAIDALKQKNEEEIYFETPALVTLDQWHKGRVALTGDAAWCPTPTTGVGTTCAMIGAYVLAGEIAKHCKAGESGELEKALSAYEEKLRPYMQEVRKGVSVENGGESILGRVMATEWGIWGLHLAVKIAAGLKLNLGRWFLREDVLKGWDLEEYTGVEGMVFGDHTYIASLAAPDWHFDRFEGCYPTAAYWNNQKTPPGREYSLIEGMETQYLGCGPVEKGDRAHDFPTYFRVRYCDYGSHQEYHVMYSAFFPYSTNAPFGHEYDWEWLVVKWQRDGGEYWVRKSIVLAAHGKTREWKWADFPKTNKPGAEYNWQRNLENPIVKIGLDGHGLEADYGQLGKWYRGKDWLVDGANFPVTNWGSADSPPNAFEAGGIRDLCWKM</sequence>
<keyword evidence="2" id="KW-0274">FAD</keyword>
<evidence type="ECO:0000259" key="4">
    <source>
        <dbReference type="Pfam" id="PF01494"/>
    </source>
</evidence>
<dbReference type="PANTHER" id="PTHR46865">
    <property type="entry name" value="OXIDOREDUCTASE-RELATED"/>
    <property type="match status" value="1"/>
</dbReference>
<proteinExistence type="predicted"/>
<evidence type="ECO:0000313" key="6">
    <source>
        <dbReference type="Proteomes" id="UP001175000"/>
    </source>
</evidence>
<dbReference type="GO" id="GO:0071949">
    <property type="term" value="F:FAD binding"/>
    <property type="evidence" value="ECO:0007669"/>
    <property type="project" value="InterPro"/>
</dbReference>
<comment type="caution">
    <text evidence="5">The sequence shown here is derived from an EMBL/GenBank/DDBJ whole genome shotgun (WGS) entry which is preliminary data.</text>
</comment>
<feature type="domain" description="FAD-binding" evidence="4">
    <location>
        <begin position="5"/>
        <end position="365"/>
    </location>
</feature>
<dbReference type="InterPro" id="IPR036188">
    <property type="entry name" value="FAD/NAD-bd_sf"/>
</dbReference>
<dbReference type="PANTHER" id="PTHR46865:SF7">
    <property type="entry name" value="MONOOXYGENASE, PUTATIVE (AFU_ORTHOLOGUE AFUA_8G07040)-RELATED"/>
    <property type="match status" value="1"/>
</dbReference>
<dbReference type="AlphaFoldDB" id="A0AA39WJ79"/>
<dbReference type="EMBL" id="JAULSU010000005">
    <property type="protein sequence ID" value="KAK0616421.1"/>
    <property type="molecule type" value="Genomic_DNA"/>
</dbReference>
<dbReference type="Gene3D" id="3.30.9.10">
    <property type="entry name" value="D-Amino Acid Oxidase, subunit A, domain 2"/>
    <property type="match status" value="1"/>
</dbReference>
<keyword evidence="6" id="KW-1185">Reference proteome</keyword>
<dbReference type="InterPro" id="IPR051704">
    <property type="entry name" value="FAD_aromatic-hydroxylase"/>
</dbReference>
<dbReference type="Pfam" id="PF01494">
    <property type="entry name" value="FAD_binding_3"/>
    <property type="match status" value="1"/>
</dbReference>
<evidence type="ECO:0000313" key="5">
    <source>
        <dbReference type="EMBL" id="KAK0616421.1"/>
    </source>
</evidence>
<dbReference type="GO" id="GO:0016491">
    <property type="term" value="F:oxidoreductase activity"/>
    <property type="evidence" value="ECO:0007669"/>
    <property type="project" value="UniProtKB-KW"/>
</dbReference>
<dbReference type="PRINTS" id="PR00420">
    <property type="entry name" value="RNGMNOXGNASE"/>
</dbReference>
<gene>
    <name evidence="5" type="ORF">B0T14DRAFT_604712</name>
</gene>
<evidence type="ECO:0000256" key="2">
    <source>
        <dbReference type="ARBA" id="ARBA00022827"/>
    </source>
</evidence>
<evidence type="ECO:0000256" key="3">
    <source>
        <dbReference type="ARBA" id="ARBA00023002"/>
    </source>
</evidence>
<dbReference type="Proteomes" id="UP001175000">
    <property type="component" value="Unassembled WGS sequence"/>
</dbReference>
<accession>A0AA39WJ79</accession>
<name>A0AA39WJ79_9PEZI</name>
<dbReference type="InterPro" id="IPR002938">
    <property type="entry name" value="FAD-bd"/>
</dbReference>
<dbReference type="SUPFAM" id="SSF51905">
    <property type="entry name" value="FAD/NAD(P)-binding domain"/>
    <property type="match status" value="1"/>
</dbReference>
<dbReference type="Gene3D" id="3.50.50.60">
    <property type="entry name" value="FAD/NAD(P)-binding domain"/>
    <property type="match status" value="1"/>
</dbReference>
<protein>
    <recommendedName>
        <fullName evidence="4">FAD-binding domain-containing protein</fullName>
    </recommendedName>
</protein>
<reference evidence="5" key="1">
    <citation type="submission" date="2023-06" db="EMBL/GenBank/DDBJ databases">
        <title>Genome-scale phylogeny and comparative genomics of the fungal order Sordariales.</title>
        <authorList>
            <consortium name="Lawrence Berkeley National Laboratory"/>
            <person name="Hensen N."/>
            <person name="Bonometti L."/>
            <person name="Westerberg I."/>
            <person name="Brannstrom I.O."/>
            <person name="Guillou S."/>
            <person name="Cros-Aarteil S."/>
            <person name="Calhoun S."/>
            <person name="Haridas S."/>
            <person name="Kuo A."/>
            <person name="Mondo S."/>
            <person name="Pangilinan J."/>
            <person name="Riley R."/>
            <person name="Labutti K."/>
            <person name="Andreopoulos B."/>
            <person name="Lipzen A."/>
            <person name="Chen C."/>
            <person name="Yanf M."/>
            <person name="Daum C."/>
            <person name="Ng V."/>
            <person name="Clum A."/>
            <person name="Steindorff A."/>
            <person name="Ohm R."/>
            <person name="Martin F."/>
            <person name="Silar P."/>
            <person name="Natvig D."/>
            <person name="Lalanne C."/>
            <person name="Gautier V."/>
            <person name="Ament-Velasquez S.L."/>
            <person name="Kruys A."/>
            <person name="Hutchinson M.I."/>
            <person name="Powell A.J."/>
            <person name="Barry K."/>
            <person name="Miller A.N."/>
            <person name="Grigoriev I.V."/>
            <person name="Debuchy R."/>
            <person name="Gladieux P."/>
            <person name="Thoren M.H."/>
            <person name="Johannesson H."/>
        </authorList>
    </citation>
    <scope>NUCLEOTIDE SEQUENCE</scope>
    <source>
        <strain evidence="5">CBS 606.72</strain>
    </source>
</reference>
<organism evidence="5 6">
    <name type="scientific">Immersiella caudata</name>
    <dbReference type="NCBI Taxonomy" id="314043"/>
    <lineage>
        <taxon>Eukaryota</taxon>
        <taxon>Fungi</taxon>
        <taxon>Dikarya</taxon>
        <taxon>Ascomycota</taxon>
        <taxon>Pezizomycotina</taxon>
        <taxon>Sordariomycetes</taxon>
        <taxon>Sordariomycetidae</taxon>
        <taxon>Sordariales</taxon>
        <taxon>Lasiosphaeriaceae</taxon>
        <taxon>Immersiella</taxon>
    </lineage>
</organism>
<evidence type="ECO:0000256" key="1">
    <source>
        <dbReference type="ARBA" id="ARBA00022630"/>
    </source>
</evidence>